<accession>A0A1C4YP26</accession>
<evidence type="ECO:0000313" key="3">
    <source>
        <dbReference type="Proteomes" id="UP000198797"/>
    </source>
</evidence>
<sequence length="477" mass="51689">MGSNRRTVPTSGVNLAPRDVGGVGGGAATTPRPSRPARSSAGSTICVRRSSSAPNSARTAVRCRRSVVRFRRLPGVGRPRRRPARGGRSLRASVSRFRVPTGRHRPASVHRSRIPGRSRHRRASGRSRHRRVPDRSPVPRRVPWPVHRVRAGRRRHPAAPARRSQAVHRTCRQPGPAGPGRRLPGPSRPDPVALTGHHRGRRTPVGRPPRRSVGRPGPDPPGSVPAWAKGPGPGRVRRPPTAPARSGPRRHPAPTPPPVVPAPAGPRSRSPAGRRSPARGPAGRRSRPVRRHLSGGPVPVPRHPPGRRTVPRHPPGRRTVPRHPPGHPWVAERYPTTGRAWRQRAVRPCGGVGPCPTTGRETDGPVRSNPRTGPARVPVPVVPRPLRRTRPVRPASGWGPRPVPECCRTRRSAGRVPARWHRRAATPRPTRRLPGPGLRGVAVPRHHPPPSAIPVTGRPPSGQAAVAPPIRTGRWCR</sequence>
<feature type="compositionally biased region" description="Pro residues" evidence="1">
    <location>
        <begin position="253"/>
        <end position="264"/>
    </location>
</feature>
<gene>
    <name evidence="2" type="ORF">GA0070216_10720</name>
</gene>
<evidence type="ECO:0000313" key="2">
    <source>
        <dbReference type="EMBL" id="SCF22446.1"/>
    </source>
</evidence>
<dbReference type="EMBL" id="FMCU01000007">
    <property type="protein sequence ID" value="SCF22446.1"/>
    <property type="molecule type" value="Genomic_DNA"/>
</dbReference>
<feature type="compositionally biased region" description="Low complexity" evidence="1">
    <location>
        <begin position="28"/>
        <end position="44"/>
    </location>
</feature>
<feature type="compositionally biased region" description="Basic residues" evidence="1">
    <location>
        <begin position="409"/>
        <end position="431"/>
    </location>
</feature>
<feature type="compositionally biased region" description="Low complexity" evidence="1">
    <location>
        <begin position="172"/>
        <end position="185"/>
    </location>
</feature>
<feature type="compositionally biased region" description="Basic residues" evidence="1">
    <location>
        <begin position="101"/>
        <end position="132"/>
    </location>
</feature>
<dbReference type="STRING" id="121616.GA0070216_10720"/>
<evidence type="ECO:0000256" key="1">
    <source>
        <dbReference type="SAM" id="MobiDB-lite"/>
    </source>
</evidence>
<feature type="compositionally biased region" description="Low complexity" evidence="1">
    <location>
        <begin position="265"/>
        <end position="281"/>
    </location>
</feature>
<reference evidence="3" key="1">
    <citation type="submission" date="2016-06" db="EMBL/GenBank/DDBJ databases">
        <authorList>
            <person name="Varghese N."/>
            <person name="Submissions Spin"/>
        </authorList>
    </citation>
    <scope>NUCLEOTIDE SEQUENCE [LARGE SCALE GENOMIC DNA]</scope>
    <source>
        <strain evidence="3">DSM 44100</strain>
    </source>
</reference>
<feature type="compositionally biased region" description="Basic residues" evidence="1">
    <location>
        <begin position="147"/>
        <end position="157"/>
    </location>
</feature>
<feature type="compositionally biased region" description="Basic residues" evidence="1">
    <location>
        <begin position="74"/>
        <end position="85"/>
    </location>
</feature>
<dbReference type="AlphaFoldDB" id="A0A1C4YP26"/>
<feature type="compositionally biased region" description="Low complexity" evidence="1">
    <location>
        <begin position="370"/>
        <end position="379"/>
    </location>
</feature>
<dbReference type="Proteomes" id="UP000198797">
    <property type="component" value="Unassembled WGS sequence"/>
</dbReference>
<feature type="compositionally biased region" description="Polar residues" evidence="1">
    <location>
        <begin position="49"/>
        <end position="58"/>
    </location>
</feature>
<feature type="compositionally biased region" description="Basic residues" evidence="1">
    <location>
        <begin position="196"/>
        <end position="213"/>
    </location>
</feature>
<name>A0A1C4YP26_9ACTN</name>
<feature type="region of interest" description="Disordered" evidence="1">
    <location>
        <begin position="350"/>
        <end position="477"/>
    </location>
</feature>
<feature type="compositionally biased region" description="Basic residues" evidence="1">
    <location>
        <begin position="282"/>
        <end position="293"/>
    </location>
</feature>
<protein>
    <submittedName>
        <fullName evidence="2">Uncharacterized protein</fullName>
    </submittedName>
</protein>
<feature type="compositionally biased region" description="Polar residues" evidence="1">
    <location>
        <begin position="1"/>
        <end position="13"/>
    </location>
</feature>
<keyword evidence="3" id="KW-1185">Reference proteome</keyword>
<feature type="compositionally biased region" description="Basic residues" evidence="1">
    <location>
        <begin position="304"/>
        <end position="325"/>
    </location>
</feature>
<proteinExistence type="predicted"/>
<feature type="compositionally biased region" description="Low complexity" evidence="1">
    <location>
        <begin position="350"/>
        <end position="359"/>
    </location>
</feature>
<feature type="region of interest" description="Disordered" evidence="1">
    <location>
        <begin position="1"/>
        <end position="60"/>
    </location>
</feature>
<organism evidence="2 3">
    <name type="scientific">Micromonospora matsumotoense</name>
    <dbReference type="NCBI Taxonomy" id="121616"/>
    <lineage>
        <taxon>Bacteria</taxon>
        <taxon>Bacillati</taxon>
        <taxon>Actinomycetota</taxon>
        <taxon>Actinomycetes</taxon>
        <taxon>Micromonosporales</taxon>
        <taxon>Micromonosporaceae</taxon>
        <taxon>Micromonospora</taxon>
    </lineage>
</organism>
<feature type="region of interest" description="Disordered" evidence="1">
    <location>
        <begin position="74"/>
        <end position="336"/>
    </location>
</feature>